<gene>
    <name evidence="2" type="ORF">LXT12_00870</name>
</gene>
<evidence type="ECO:0000313" key="2">
    <source>
        <dbReference type="EMBL" id="MCE4535810.1"/>
    </source>
</evidence>
<organism evidence="2 3">
    <name type="scientific">Pelomonas caseinilytica</name>
    <dbReference type="NCBI Taxonomy" id="2906763"/>
    <lineage>
        <taxon>Bacteria</taxon>
        <taxon>Pseudomonadati</taxon>
        <taxon>Pseudomonadota</taxon>
        <taxon>Betaproteobacteria</taxon>
        <taxon>Burkholderiales</taxon>
        <taxon>Sphaerotilaceae</taxon>
        <taxon>Roseateles</taxon>
    </lineage>
</organism>
<name>A0ABS8X9K9_9BURK</name>
<reference evidence="2 3" key="1">
    <citation type="submission" date="2021-12" db="EMBL/GenBank/DDBJ databases">
        <title>Genome seq of p7.</title>
        <authorList>
            <person name="Seo T."/>
        </authorList>
    </citation>
    <scope>NUCLEOTIDE SEQUENCE [LARGE SCALE GENOMIC DNA]</scope>
    <source>
        <strain evidence="2 3">P7</strain>
    </source>
</reference>
<evidence type="ECO:0000256" key="1">
    <source>
        <dbReference type="SAM" id="MobiDB-lite"/>
    </source>
</evidence>
<comment type="caution">
    <text evidence="2">The sequence shown here is derived from an EMBL/GenBank/DDBJ whole genome shotgun (WGS) entry which is preliminary data.</text>
</comment>
<dbReference type="Proteomes" id="UP001201463">
    <property type="component" value="Unassembled WGS sequence"/>
</dbReference>
<sequence>MTRAFPWSRLAEIAQSPDIERLPFPGAQQVQLIRSSLRRLRAALAPFTAAKSKGGGHAPPPPKVVRLKRR</sequence>
<feature type="region of interest" description="Disordered" evidence="1">
    <location>
        <begin position="48"/>
        <end position="70"/>
    </location>
</feature>
<accession>A0ABS8X9K9</accession>
<dbReference type="RefSeq" id="WP_233388530.1">
    <property type="nucleotide sequence ID" value="NZ_JAJTWT010000001.1"/>
</dbReference>
<evidence type="ECO:0000313" key="3">
    <source>
        <dbReference type="Proteomes" id="UP001201463"/>
    </source>
</evidence>
<proteinExistence type="predicted"/>
<dbReference type="EMBL" id="JAJTWT010000001">
    <property type="protein sequence ID" value="MCE4535810.1"/>
    <property type="molecule type" value="Genomic_DNA"/>
</dbReference>
<keyword evidence="3" id="KW-1185">Reference proteome</keyword>
<protein>
    <submittedName>
        <fullName evidence="2">Uncharacterized protein</fullName>
    </submittedName>
</protein>